<keyword evidence="1" id="KW-0812">Transmembrane</keyword>
<feature type="transmembrane region" description="Helical" evidence="1">
    <location>
        <begin position="85"/>
        <end position="106"/>
    </location>
</feature>
<accession>A0A0C1Q9N3</accession>
<reference evidence="2 3" key="1">
    <citation type="submission" date="2014-12" db="EMBL/GenBank/DDBJ databases">
        <title>Draft Genome Sequence of Pseudoalteromonas luteoviolacea HI1.</title>
        <authorList>
            <person name="Asahina A.Y."/>
            <person name="Hadfield M.G."/>
        </authorList>
    </citation>
    <scope>NUCLEOTIDE SEQUENCE [LARGE SCALE GENOMIC DNA]</scope>
    <source>
        <strain evidence="2 3">HI1</strain>
    </source>
</reference>
<feature type="transmembrane region" description="Helical" evidence="1">
    <location>
        <begin position="127"/>
        <end position="149"/>
    </location>
</feature>
<keyword evidence="1" id="KW-0472">Membrane</keyword>
<evidence type="ECO:0000256" key="1">
    <source>
        <dbReference type="SAM" id="Phobius"/>
    </source>
</evidence>
<sequence>MKTTFLIALSVVAILAFFIQLQTPFVVTPLYILLLCTSLFAGQALKDINIFHISLFLLTINSLNYIIFISGLIDLTAADNNYLSQGTFVFGAQLLVNFIAFCIFIFRVQVSRALSRSNNIKLTYFDALYHWYFLFLMAVCFLALLENYLRNAFHLNFTFIYDTFEILHYLPWSLTCGSLLAMIIYSIKEKNN</sequence>
<feature type="transmembrane region" description="Helical" evidence="1">
    <location>
        <begin position="52"/>
        <end position="73"/>
    </location>
</feature>
<protein>
    <submittedName>
        <fullName evidence="2">Uncharacterized protein</fullName>
    </submittedName>
</protein>
<dbReference type="OrthoDB" id="6289764at2"/>
<name>A0A0C1Q9N3_9GAMM</name>
<gene>
    <name evidence="2" type="ORF">JF50_09290</name>
</gene>
<proteinExistence type="predicted"/>
<evidence type="ECO:0000313" key="3">
    <source>
        <dbReference type="Proteomes" id="UP000031327"/>
    </source>
</evidence>
<dbReference type="AlphaFoldDB" id="A0A0C1Q9N3"/>
<feature type="transmembrane region" description="Helical" evidence="1">
    <location>
        <begin position="28"/>
        <end position="45"/>
    </location>
</feature>
<dbReference type="EMBL" id="JWIC01000005">
    <property type="protein sequence ID" value="KID57391.1"/>
    <property type="molecule type" value="Genomic_DNA"/>
</dbReference>
<dbReference type="Proteomes" id="UP000031327">
    <property type="component" value="Unassembled WGS sequence"/>
</dbReference>
<keyword evidence="1" id="KW-1133">Transmembrane helix</keyword>
<organism evidence="2 3">
    <name type="scientific">Pseudoalteromonas luteoviolacea</name>
    <dbReference type="NCBI Taxonomy" id="43657"/>
    <lineage>
        <taxon>Bacteria</taxon>
        <taxon>Pseudomonadati</taxon>
        <taxon>Pseudomonadota</taxon>
        <taxon>Gammaproteobacteria</taxon>
        <taxon>Alteromonadales</taxon>
        <taxon>Pseudoalteromonadaceae</taxon>
        <taxon>Pseudoalteromonas</taxon>
    </lineage>
</organism>
<comment type="caution">
    <text evidence="2">The sequence shown here is derived from an EMBL/GenBank/DDBJ whole genome shotgun (WGS) entry which is preliminary data.</text>
</comment>
<dbReference type="RefSeq" id="WP_039609162.1">
    <property type="nucleotide sequence ID" value="NZ_JWIC01000005.1"/>
</dbReference>
<evidence type="ECO:0000313" key="2">
    <source>
        <dbReference type="EMBL" id="KID57391.1"/>
    </source>
</evidence>
<feature type="transmembrane region" description="Helical" evidence="1">
    <location>
        <begin position="169"/>
        <end position="187"/>
    </location>
</feature>